<dbReference type="GO" id="GO:0006338">
    <property type="term" value="P:chromatin remodeling"/>
    <property type="evidence" value="ECO:0007669"/>
    <property type="project" value="TreeGrafter"/>
</dbReference>
<feature type="domain" description="Vps41 beta-propeller" evidence="4">
    <location>
        <begin position="3"/>
        <end position="86"/>
    </location>
</feature>
<comment type="subcellular location">
    <subcellularLocation>
        <location evidence="2">Nucleus</location>
    </subcellularLocation>
</comment>
<dbReference type="OrthoDB" id="2192933at2759"/>
<dbReference type="GO" id="GO:0005634">
    <property type="term" value="C:nucleus"/>
    <property type="evidence" value="ECO:0007669"/>
    <property type="project" value="UniProtKB-SubCell"/>
</dbReference>
<dbReference type="RefSeq" id="XP_024331475.1">
    <property type="nucleotide sequence ID" value="XM_024473938.1"/>
</dbReference>
<keyword evidence="6" id="KW-1185">Reference proteome</keyword>
<reference evidence="5 6" key="1">
    <citation type="journal article" date="2015" name="Environ. Microbiol.">
        <title>Genome analyses suggest the presence of polyploidy and recent human-driven expansions in eight global populations of the honeybee pathogen Nosema ceranae.</title>
        <authorList>
            <person name="Pelin A."/>
            <person name="Selman M."/>
            <person name="Aris-Brosou S."/>
            <person name="Farinelli L."/>
            <person name="Corradi N."/>
        </authorList>
    </citation>
    <scope>NUCLEOTIDE SEQUENCE [LARGE SCALE GENOMIC DNA]</scope>
    <source>
        <strain evidence="5 6">PA08 1199</strain>
    </source>
</reference>
<comment type="caution">
    <text evidence="5">The sequence shown here is derived from an EMBL/GenBank/DDBJ whole genome shotgun (WGS) entry which is preliminary data.</text>
</comment>
<proteinExistence type="inferred from homology"/>
<dbReference type="VEuPathDB" id="MicrosporidiaDB:AAJ76_1300022034"/>
<dbReference type="AlphaFoldDB" id="A0A0F9WS77"/>
<keyword evidence="1 2" id="KW-0853">WD repeat</keyword>
<dbReference type="InterPro" id="IPR011044">
    <property type="entry name" value="Quino_amine_DH_bsu"/>
</dbReference>
<dbReference type="InterPro" id="IPR036322">
    <property type="entry name" value="WD40_repeat_dom_sf"/>
</dbReference>
<comment type="similarity">
    <text evidence="2">Belongs to the WD repeat HIR1 family.</text>
</comment>
<evidence type="ECO:0000259" key="4">
    <source>
        <dbReference type="Pfam" id="PF23411"/>
    </source>
</evidence>
<keyword evidence="2" id="KW-0677">Repeat</keyword>
<organism evidence="5 6">
    <name type="scientific">Vairimorpha ceranae</name>
    <dbReference type="NCBI Taxonomy" id="40302"/>
    <lineage>
        <taxon>Eukaryota</taxon>
        <taxon>Fungi</taxon>
        <taxon>Fungi incertae sedis</taxon>
        <taxon>Microsporidia</taxon>
        <taxon>Nosematidae</taxon>
        <taxon>Vairimorpha</taxon>
    </lineage>
</organism>
<evidence type="ECO:0000256" key="3">
    <source>
        <dbReference type="SAM" id="MobiDB-lite"/>
    </source>
</evidence>
<dbReference type="Proteomes" id="UP000034350">
    <property type="component" value="Unassembled WGS sequence"/>
</dbReference>
<dbReference type="VEuPathDB" id="MicrosporidiaDB:G9O61_00g000180"/>
<keyword evidence="2" id="KW-0156">Chromatin regulator</keyword>
<dbReference type="SUPFAM" id="SSF50969">
    <property type="entry name" value="YVTN repeat-like/Quinoprotein amine dehydrogenase"/>
    <property type="match status" value="1"/>
</dbReference>
<keyword evidence="2" id="KW-0804">Transcription</keyword>
<dbReference type="PANTHER" id="PTHR13831">
    <property type="entry name" value="MEMBER OF THE HIR1 FAMILY OF WD-REPEAT PROTEINS"/>
    <property type="match status" value="1"/>
</dbReference>
<feature type="compositionally biased region" description="Polar residues" evidence="3">
    <location>
        <begin position="629"/>
        <end position="641"/>
    </location>
</feature>
<feature type="repeat" description="WD" evidence="1">
    <location>
        <begin position="50"/>
        <end position="84"/>
    </location>
</feature>
<dbReference type="InterPro" id="IPR015943">
    <property type="entry name" value="WD40/YVTN_repeat-like_dom_sf"/>
</dbReference>
<dbReference type="InterPro" id="IPR031120">
    <property type="entry name" value="HIR1-like"/>
</dbReference>
<gene>
    <name evidence="5" type="ORF">AAJ76_1300022034</name>
</gene>
<keyword evidence="2" id="KW-0805">Transcription regulation</keyword>
<dbReference type="InterPro" id="IPR057780">
    <property type="entry name" value="Beta-prop_Vps41"/>
</dbReference>
<dbReference type="PROSITE" id="PS50294">
    <property type="entry name" value="WD_REPEATS_REGION"/>
    <property type="match status" value="1"/>
</dbReference>
<feature type="region of interest" description="Disordered" evidence="3">
    <location>
        <begin position="622"/>
        <end position="641"/>
    </location>
</feature>
<dbReference type="VEuPathDB" id="MicrosporidiaDB:NCER_100254"/>
<sequence length="936" mass="109594">MKIYNLFTKTESKKPVSIFSLDIFENFLIIASTNGDIDLYKDKYTIYKTVRKHAGAVLCVRFNQHGSLIASCGDDGAVIVYDIDLNVINFFKFHSGDVTNVFWTNKYLISVGHDGCIIFYDEKHFNVIAKIKSHENKITGIGGNKKNNFICTQGDDGIVLYKDHSVYKKIPPNEGVILESFFSRMSWSPDGSIFSCGLSFNQKVNSIEIYNLEMESKYSLLGHVAPCEVTCFNPKTFINGVKQYYILAVGSQDLSISLWTTLSPYPFLLIKNVCEMPILDLAWSLDGTNLYYCSYDGTVGKLEFDLKELGNISTVEHTTENSDLFLTLLNAELYDKKIQKLINNRINNTRMIKKNINNLELPQISNQNKIHKEHNDKLYKESFLHEKSEIKAKNKNFKHLNIPSEIKNIQYYINNENNKSDVDFRYKSQNVSMEEKLKKNNNLIKIQDNDRNTKTSFFDESVFSSSDNFNYKKETPPSTYKSNDQYFDSLNPSLRNQHMQNYSEGIRQNFNPFHNNYEMHRRPFIPPPGHFNMDGMPMYPPYMHNNRMMHMQNYDLNMTMKPNFMQHTQRNDIRTLRDHEQSRCDKISEDKLQKLEPLNTEDVGLRKKDIIEQVENNEKCKTEPELSVNEKSNNLPTKNEQPNLTTKVIKRKVVKPVLLDDKKEAPVEVSMFNYKQSVRIENGVIEEFYKDFGDYSIELNSEKTKLTIKRCKKDFFEIYGKFNFLCASKRYICVYTTNIEIYDLRTGTLVCPFIGAGSVIYMDICDTNLLFLEGDGTVGIFDIKRNSLLNTRVPRYETVVRIRFSKLYFIICEYKDSEYILDKNTKLWYLLRKDWNDLSTTNIDYENTVDETIKKLENKFLINFKNKRHDKLKKITKKMIKILMNIKLTDQYENIIKKVFIDLIKLGHKKFVIRCLEKLSKKFNLQYFIVDVMKNM</sequence>
<dbReference type="GeneID" id="36318839"/>
<dbReference type="GO" id="GO:0006351">
    <property type="term" value="P:DNA-templated transcription"/>
    <property type="evidence" value="ECO:0007669"/>
    <property type="project" value="InterPro"/>
</dbReference>
<accession>A0A0F9WS77</accession>
<evidence type="ECO:0000256" key="2">
    <source>
        <dbReference type="RuleBase" id="RU364014"/>
    </source>
</evidence>
<dbReference type="InterPro" id="IPR001680">
    <property type="entry name" value="WD40_rpt"/>
</dbReference>
<evidence type="ECO:0000313" key="5">
    <source>
        <dbReference type="EMBL" id="KKO75733.1"/>
    </source>
</evidence>
<dbReference type="Pfam" id="PF23411">
    <property type="entry name" value="Beta-prop_Vps41"/>
    <property type="match status" value="1"/>
</dbReference>
<comment type="function">
    <text evidence="2">Required for replication-independent chromatin assembly and for the periodic repression of histone gene transcription during the cell cycle.</text>
</comment>
<dbReference type="GO" id="GO:0031491">
    <property type="term" value="F:nucleosome binding"/>
    <property type="evidence" value="ECO:0007669"/>
    <property type="project" value="TreeGrafter"/>
</dbReference>
<dbReference type="PANTHER" id="PTHR13831:SF0">
    <property type="entry name" value="PROTEIN HIRA"/>
    <property type="match status" value="1"/>
</dbReference>
<dbReference type="GO" id="GO:0000785">
    <property type="term" value="C:chromatin"/>
    <property type="evidence" value="ECO:0007669"/>
    <property type="project" value="TreeGrafter"/>
</dbReference>
<name>A0A0F9WS77_9MICR</name>
<dbReference type="SMART" id="SM00320">
    <property type="entry name" value="WD40"/>
    <property type="match status" value="5"/>
</dbReference>
<evidence type="ECO:0000256" key="1">
    <source>
        <dbReference type="PROSITE-ProRule" id="PRU00221"/>
    </source>
</evidence>
<evidence type="ECO:0000313" key="6">
    <source>
        <dbReference type="Proteomes" id="UP000034350"/>
    </source>
</evidence>
<dbReference type="Gene3D" id="2.130.10.10">
    <property type="entry name" value="YVTN repeat-like/Quinoprotein amine dehydrogenase"/>
    <property type="match status" value="2"/>
</dbReference>
<dbReference type="SUPFAM" id="SSF50978">
    <property type="entry name" value="WD40 repeat-like"/>
    <property type="match status" value="1"/>
</dbReference>
<dbReference type="GO" id="GO:0000417">
    <property type="term" value="C:HIR complex"/>
    <property type="evidence" value="ECO:0007669"/>
    <property type="project" value="TreeGrafter"/>
</dbReference>
<keyword evidence="2" id="KW-0678">Repressor</keyword>
<protein>
    <recommendedName>
        <fullName evidence="2">Protein HIR</fullName>
    </recommendedName>
</protein>
<dbReference type="PROSITE" id="PS50082">
    <property type="entry name" value="WD_REPEATS_2"/>
    <property type="match status" value="1"/>
</dbReference>
<keyword evidence="2" id="KW-0539">Nucleus</keyword>
<dbReference type="EMBL" id="JPQZ01000013">
    <property type="protein sequence ID" value="KKO75733.1"/>
    <property type="molecule type" value="Genomic_DNA"/>
</dbReference>